<dbReference type="Proteomes" id="UP001286313">
    <property type="component" value="Unassembled WGS sequence"/>
</dbReference>
<dbReference type="AlphaFoldDB" id="A0AAE1KR66"/>
<dbReference type="EMBL" id="JAWQEG010001278">
    <property type="protein sequence ID" value="KAK3880868.1"/>
    <property type="molecule type" value="Genomic_DNA"/>
</dbReference>
<protein>
    <submittedName>
        <fullName evidence="1">Uncharacterized protein</fullName>
    </submittedName>
</protein>
<evidence type="ECO:0000313" key="2">
    <source>
        <dbReference type="Proteomes" id="UP001286313"/>
    </source>
</evidence>
<sequence>MYHHAHHLQNLCCVDKKGVLSWPNPKTEKGFFSQEQSTQPHNYQLESESVLMSLIHNHQTAFGL</sequence>
<accession>A0AAE1KR66</accession>
<keyword evidence="2" id="KW-1185">Reference proteome</keyword>
<name>A0AAE1KR66_PETCI</name>
<comment type="caution">
    <text evidence="1">The sequence shown here is derived from an EMBL/GenBank/DDBJ whole genome shotgun (WGS) entry which is preliminary data.</text>
</comment>
<gene>
    <name evidence="1" type="ORF">Pcinc_014667</name>
</gene>
<evidence type="ECO:0000313" key="1">
    <source>
        <dbReference type="EMBL" id="KAK3880868.1"/>
    </source>
</evidence>
<organism evidence="1 2">
    <name type="scientific">Petrolisthes cinctipes</name>
    <name type="common">Flat porcelain crab</name>
    <dbReference type="NCBI Taxonomy" id="88211"/>
    <lineage>
        <taxon>Eukaryota</taxon>
        <taxon>Metazoa</taxon>
        <taxon>Ecdysozoa</taxon>
        <taxon>Arthropoda</taxon>
        <taxon>Crustacea</taxon>
        <taxon>Multicrustacea</taxon>
        <taxon>Malacostraca</taxon>
        <taxon>Eumalacostraca</taxon>
        <taxon>Eucarida</taxon>
        <taxon>Decapoda</taxon>
        <taxon>Pleocyemata</taxon>
        <taxon>Anomura</taxon>
        <taxon>Galatheoidea</taxon>
        <taxon>Porcellanidae</taxon>
        <taxon>Petrolisthes</taxon>
    </lineage>
</organism>
<reference evidence="1" key="1">
    <citation type="submission" date="2023-10" db="EMBL/GenBank/DDBJ databases">
        <title>Genome assemblies of two species of porcelain crab, Petrolisthes cinctipes and Petrolisthes manimaculis (Anomura: Porcellanidae).</title>
        <authorList>
            <person name="Angst P."/>
        </authorList>
    </citation>
    <scope>NUCLEOTIDE SEQUENCE</scope>
    <source>
        <strain evidence="1">PB745_01</strain>
        <tissue evidence="1">Gill</tissue>
    </source>
</reference>
<proteinExistence type="predicted"/>